<dbReference type="Pfam" id="PF14559">
    <property type="entry name" value="TPR_19"/>
    <property type="match status" value="1"/>
</dbReference>
<protein>
    <submittedName>
        <fullName evidence="1">Tetratricopeptide repeat protein</fullName>
    </submittedName>
</protein>
<dbReference type="AlphaFoldDB" id="A0AAU8BMD0"/>
<dbReference type="KEGG" id="vck:PG915_07985"/>
<dbReference type="InterPro" id="IPR011990">
    <property type="entry name" value="TPR-like_helical_dom_sf"/>
</dbReference>
<dbReference type="EMBL" id="CP115920">
    <property type="protein sequence ID" value="XCD17494.1"/>
    <property type="molecule type" value="Genomic_DNA"/>
</dbReference>
<gene>
    <name evidence="1" type="ORF">PG915_07985</name>
</gene>
<organism evidence="1">
    <name type="scientific">Vibrio chaetopteri</name>
    <dbReference type="NCBI Taxonomy" id="3016528"/>
    <lineage>
        <taxon>Bacteria</taxon>
        <taxon>Pseudomonadati</taxon>
        <taxon>Pseudomonadota</taxon>
        <taxon>Gammaproteobacteria</taxon>
        <taxon>Vibrionales</taxon>
        <taxon>Vibrionaceae</taxon>
        <taxon>Vibrio</taxon>
    </lineage>
</organism>
<accession>A0AAU8BMD0</accession>
<dbReference type="RefSeq" id="WP_353498684.1">
    <property type="nucleotide sequence ID" value="NZ_CP115920.1"/>
</dbReference>
<proteinExistence type="predicted"/>
<dbReference type="SMART" id="SM00028">
    <property type="entry name" value="TPR"/>
    <property type="match status" value="3"/>
</dbReference>
<dbReference type="Gene3D" id="1.25.40.10">
    <property type="entry name" value="Tetratricopeptide repeat domain"/>
    <property type="match status" value="2"/>
</dbReference>
<name>A0AAU8BMD0_9VIBR</name>
<sequence length="229" mass="24980">MTLTLVGCQSSADLAQSEAATVTSMEKVDNYDGLINHYKTKLEAGDNSVSTVEKLAWAYFNKGDVESASFYVDHLIEQGAQSASLYQLRGQVLVAQDKSTEAIEAYLASLKAGNTSGKIHVLLGVAYSKESDFDSAKAQFNQARLKGYDDIAVKNNIAMLYIAQQDYKRAIQTLAPVIADAPENKVVRANLAIALIKADQIEAAKKLLSDEYSYAELTLIAQQLNREES</sequence>
<dbReference type="Pfam" id="PF13181">
    <property type="entry name" value="TPR_8"/>
    <property type="match status" value="1"/>
</dbReference>
<reference evidence="1" key="1">
    <citation type="submission" date="2023-01" db="EMBL/GenBank/DDBJ databases">
        <title>Vibrio sp. CB1-14 genome sequencing.</title>
        <authorList>
            <person name="Otstavnykh N."/>
            <person name="Isaeva M."/>
            <person name="Meleshko D."/>
        </authorList>
    </citation>
    <scope>NUCLEOTIDE SEQUENCE</scope>
    <source>
        <strain evidence="1">CB1-14</strain>
    </source>
</reference>
<dbReference type="Pfam" id="PF13432">
    <property type="entry name" value="TPR_16"/>
    <property type="match status" value="1"/>
</dbReference>
<dbReference type="SUPFAM" id="SSF48452">
    <property type="entry name" value="TPR-like"/>
    <property type="match status" value="1"/>
</dbReference>
<dbReference type="InterPro" id="IPR019734">
    <property type="entry name" value="TPR_rpt"/>
</dbReference>
<evidence type="ECO:0000313" key="1">
    <source>
        <dbReference type="EMBL" id="XCD17494.1"/>
    </source>
</evidence>